<proteinExistence type="predicted"/>
<gene>
    <name evidence="1" type="ORF">LCGC14_0583190</name>
</gene>
<dbReference type="AlphaFoldDB" id="A0A0F9RKQ3"/>
<accession>A0A0F9RKQ3</accession>
<evidence type="ECO:0000313" key="1">
    <source>
        <dbReference type="EMBL" id="KKN55329.1"/>
    </source>
</evidence>
<reference evidence="1" key="1">
    <citation type="journal article" date="2015" name="Nature">
        <title>Complex archaea that bridge the gap between prokaryotes and eukaryotes.</title>
        <authorList>
            <person name="Spang A."/>
            <person name="Saw J.H."/>
            <person name="Jorgensen S.L."/>
            <person name="Zaremba-Niedzwiedzka K."/>
            <person name="Martijn J."/>
            <person name="Lind A.E."/>
            <person name="van Eijk R."/>
            <person name="Schleper C."/>
            <person name="Guy L."/>
            <person name="Ettema T.J."/>
        </authorList>
    </citation>
    <scope>NUCLEOTIDE SEQUENCE</scope>
</reference>
<protein>
    <submittedName>
        <fullName evidence="1">Uncharacterized protein</fullName>
    </submittedName>
</protein>
<sequence>MKLLGRRWTILQNSKPLKTVHCIEAEAEWMVRLSAAKDPGTWYEAVPVMGGDRIQRYEPHQN</sequence>
<dbReference type="EMBL" id="LAZR01000889">
    <property type="protein sequence ID" value="KKN55329.1"/>
    <property type="molecule type" value="Genomic_DNA"/>
</dbReference>
<name>A0A0F9RKQ3_9ZZZZ</name>
<organism evidence="1">
    <name type="scientific">marine sediment metagenome</name>
    <dbReference type="NCBI Taxonomy" id="412755"/>
    <lineage>
        <taxon>unclassified sequences</taxon>
        <taxon>metagenomes</taxon>
        <taxon>ecological metagenomes</taxon>
    </lineage>
</organism>
<comment type="caution">
    <text evidence="1">The sequence shown here is derived from an EMBL/GenBank/DDBJ whole genome shotgun (WGS) entry which is preliminary data.</text>
</comment>